<dbReference type="Gene3D" id="3.40.190.10">
    <property type="entry name" value="Periplasmic binding protein-like II"/>
    <property type="match status" value="1"/>
</dbReference>
<reference evidence="3" key="2">
    <citation type="submission" date="2014-09" db="EMBL/GenBank/DDBJ databases">
        <authorList>
            <consortium name="NBRP consortium"/>
            <person name="Sawabe T."/>
            <person name="Meirelles P."/>
            <person name="Nakanishi M."/>
            <person name="Sayaka M."/>
            <person name="Hattori M."/>
            <person name="Ohkuma M."/>
        </authorList>
    </citation>
    <scope>NUCLEOTIDE SEQUENCE [LARGE SCALE GENOMIC DNA]</scope>
    <source>
        <strain evidence="3">JCM 19239</strain>
    </source>
</reference>
<gene>
    <name evidence="2" type="ORF">JCM19239_2086</name>
</gene>
<organism evidence="2 3">
    <name type="scientific">Vibrio variabilis</name>
    <dbReference type="NCBI Taxonomy" id="990271"/>
    <lineage>
        <taxon>Bacteria</taxon>
        <taxon>Pseudomonadati</taxon>
        <taxon>Pseudomonadota</taxon>
        <taxon>Gammaproteobacteria</taxon>
        <taxon>Vibrionales</taxon>
        <taxon>Vibrionaceae</taxon>
        <taxon>Vibrio</taxon>
    </lineage>
</organism>
<evidence type="ECO:0000313" key="3">
    <source>
        <dbReference type="Proteomes" id="UP000029223"/>
    </source>
</evidence>
<comment type="caution">
    <text evidence="2">The sequence shown here is derived from an EMBL/GenBank/DDBJ whole genome shotgun (WGS) entry which is preliminary data.</text>
</comment>
<dbReference type="InterPro" id="IPR039424">
    <property type="entry name" value="SBP_5"/>
</dbReference>
<evidence type="ECO:0000259" key="1">
    <source>
        <dbReference type="Pfam" id="PF00496"/>
    </source>
</evidence>
<name>A0ABQ0JET5_9VIBR</name>
<accession>A0ABQ0JET5</accession>
<sequence>MDYHQAPVLDKLVESNALAPVEQRLPVDPLVIEPVDRVGDYGGKLRRAILGGGDQHNIIRMVGHENLVNWDIEWSKVIPNIAKSFEINDTSTEFTFTLRDGMKWSDGEPFTTDDIQFWYQDVFLNPVLTPVKNALFVHNDKKVQLEIIDKKTFKFKFDDPNGLFLYNLAYGTGFLPVNYPAHYLKQFHADYNPDVDKLVANEPAVNNWQQLFLLKGAPLNTPGYWQNTDRPLYMLGH</sequence>
<dbReference type="Pfam" id="PF00496">
    <property type="entry name" value="SBP_bac_5"/>
    <property type="match status" value="1"/>
</dbReference>
<dbReference type="SUPFAM" id="SSF53850">
    <property type="entry name" value="Periplasmic binding protein-like II"/>
    <property type="match status" value="1"/>
</dbReference>
<proteinExistence type="predicted"/>
<dbReference type="Proteomes" id="UP000029223">
    <property type="component" value="Unassembled WGS sequence"/>
</dbReference>
<keyword evidence="3" id="KW-1185">Reference proteome</keyword>
<protein>
    <submittedName>
        <fullName evidence="2">ABC-type dipeptide transport system periplasmic component</fullName>
    </submittedName>
</protein>
<dbReference type="PANTHER" id="PTHR30290">
    <property type="entry name" value="PERIPLASMIC BINDING COMPONENT OF ABC TRANSPORTER"/>
    <property type="match status" value="1"/>
</dbReference>
<dbReference type="InterPro" id="IPR000914">
    <property type="entry name" value="SBP_5_dom"/>
</dbReference>
<evidence type="ECO:0000313" key="2">
    <source>
        <dbReference type="EMBL" id="GAL27274.1"/>
    </source>
</evidence>
<dbReference type="PANTHER" id="PTHR30290:SF62">
    <property type="entry name" value="OLIGOPEPTIDE ABC TRANSPORTER, PERIPLASMIC OLIGOPEPTIDE-BINDING PROTEIN"/>
    <property type="match status" value="1"/>
</dbReference>
<feature type="domain" description="Solute-binding protein family 5" evidence="1">
    <location>
        <begin position="76"/>
        <end position="189"/>
    </location>
</feature>
<dbReference type="EMBL" id="BBMS01000027">
    <property type="protein sequence ID" value="GAL27274.1"/>
    <property type="molecule type" value="Genomic_DNA"/>
</dbReference>
<reference evidence="3" key="1">
    <citation type="submission" date="2014-09" db="EMBL/GenBank/DDBJ databases">
        <title>Vibrio variabilis JCM 19239. (C206) whole genome shotgun sequence.</title>
        <authorList>
            <person name="Sawabe T."/>
            <person name="Meirelles P."/>
            <person name="Nakanishi M."/>
            <person name="Sayaka M."/>
            <person name="Hattori M."/>
            <person name="Ohkuma M."/>
        </authorList>
    </citation>
    <scope>NUCLEOTIDE SEQUENCE [LARGE SCALE GENOMIC DNA]</scope>
    <source>
        <strain evidence="3">JCM 19239</strain>
    </source>
</reference>